<dbReference type="InterPro" id="IPR044985">
    <property type="entry name" value="YceD_plant"/>
</dbReference>
<proteinExistence type="predicted"/>
<dbReference type="InterPro" id="IPR003772">
    <property type="entry name" value="YceD"/>
</dbReference>
<dbReference type="KEGG" id="qsa:O6P43_026089"/>
<dbReference type="PANTHER" id="PTHR37734">
    <property type="entry name" value="LARGE RIBOSOMAL RNA SUBUNIT ACCUMULATION PROTEIN YCED HOMOLOG 2, CHLOROPLASTIC"/>
    <property type="match status" value="1"/>
</dbReference>
<evidence type="ECO:0000313" key="2">
    <source>
        <dbReference type="Proteomes" id="UP001163823"/>
    </source>
</evidence>
<dbReference type="PANTHER" id="PTHR37734:SF1">
    <property type="entry name" value="LARGE RIBOSOMAL RNA SUBUNIT ACCUMULATION PROTEIN YCED HOMOLOG 2, CHLOROPLASTIC"/>
    <property type="match status" value="1"/>
</dbReference>
<gene>
    <name evidence="1" type="ORF">O6P43_026089</name>
</gene>
<comment type="caution">
    <text evidence="1">The sequence shown here is derived from an EMBL/GenBank/DDBJ whole genome shotgun (WGS) entry which is preliminary data.</text>
</comment>
<name>A0AAD7LAM5_QUISA</name>
<sequence>MEKARNLVSPKNLNPIFNPHRLNYNTRFLRLLPQTSHITASSKRKDYLSPQVEKISSKAPRRLIKISTSDGKWHGKWSSDYLLTLQDLRLQDLIEVDEDDHQHKDAQVFINLIVQKIDTQFNVWVLSTSRDNRKIQLPDIGGDDPSVIYVKPGYEADLDSLIQDTIRLTASVKDTCSDTCEKSEPTFQYTAGQTAASIDKRWSRLLELRNVKS</sequence>
<protein>
    <submittedName>
        <fullName evidence="1">DUF177 domain protein</fullName>
    </submittedName>
</protein>
<reference evidence="1" key="1">
    <citation type="journal article" date="2023" name="Science">
        <title>Elucidation of the pathway for biosynthesis of saponin adjuvants from the soapbark tree.</title>
        <authorList>
            <person name="Reed J."/>
            <person name="Orme A."/>
            <person name="El-Demerdash A."/>
            <person name="Owen C."/>
            <person name="Martin L.B.B."/>
            <person name="Misra R.C."/>
            <person name="Kikuchi S."/>
            <person name="Rejzek M."/>
            <person name="Martin A.C."/>
            <person name="Harkess A."/>
            <person name="Leebens-Mack J."/>
            <person name="Louveau T."/>
            <person name="Stephenson M.J."/>
            <person name="Osbourn A."/>
        </authorList>
    </citation>
    <scope>NUCLEOTIDE SEQUENCE</scope>
    <source>
        <strain evidence="1">S10</strain>
    </source>
</reference>
<organism evidence="1 2">
    <name type="scientific">Quillaja saponaria</name>
    <name type="common">Soap bark tree</name>
    <dbReference type="NCBI Taxonomy" id="32244"/>
    <lineage>
        <taxon>Eukaryota</taxon>
        <taxon>Viridiplantae</taxon>
        <taxon>Streptophyta</taxon>
        <taxon>Embryophyta</taxon>
        <taxon>Tracheophyta</taxon>
        <taxon>Spermatophyta</taxon>
        <taxon>Magnoliopsida</taxon>
        <taxon>eudicotyledons</taxon>
        <taxon>Gunneridae</taxon>
        <taxon>Pentapetalae</taxon>
        <taxon>rosids</taxon>
        <taxon>fabids</taxon>
        <taxon>Fabales</taxon>
        <taxon>Quillajaceae</taxon>
        <taxon>Quillaja</taxon>
    </lineage>
</organism>
<evidence type="ECO:0000313" key="1">
    <source>
        <dbReference type="EMBL" id="KAJ7954517.1"/>
    </source>
</evidence>
<keyword evidence="2" id="KW-1185">Reference proteome</keyword>
<dbReference type="AlphaFoldDB" id="A0AAD7LAM5"/>
<dbReference type="EMBL" id="JARAOO010000010">
    <property type="protein sequence ID" value="KAJ7954517.1"/>
    <property type="molecule type" value="Genomic_DNA"/>
</dbReference>
<dbReference type="Proteomes" id="UP001163823">
    <property type="component" value="Chromosome 10"/>
</dbReference>
<accession>A0AAD7LAM5</accession>
<dbReference type="Pfam" id="PF02620">
    <property type="entry name" value="YceD"/>
    <property type="match status" value="1"/>
</dbReference>